<dbReference type="AlphaFoldDB" id="A0A433SCK7"/>
<comment type="caution">
    <text evidence="3">The sequence shown here is derived from an EMBL/GenBank/DDBJ whole genome shotgun (WGS) entry which is preliminary data.</text>
</comment>
<dbReference type="SUPFAM" id="SSF54523">
    <property type="entry name" value="Pili subunits"/>
    <property type="match status" value="1"/>
</dbReference>
<proteinExistence type="inferred from homology"/>
<feature type="transmembrane region" description="Helical" evidence="2">
    <location>
        <begin position="35"/>
        <end position="54"/>
    </location>
</feature>
<dbReference type="InterPro" id="IPR001082">
    <property type="entry name" value="Pilin"/>
</dbReference>
<evidence type="ECO:0000256" key="2">
    <source>
        <dbReference type="SAM" id="Phobius"/>
    </source>
</evidence>
<protein>
    <submittedName>
        <fullName evidence="3">Pilin-like competence factor ComP</fullName>
    </submittedName>
</protein>
<dbReference type="GO" id="GO:0007155">
    <property type="term" value="P:cell adhesion"/>
    <property type="evidence" value="ECO:0007669"/>
    <property type="project" value="InterPro"/>
</dbReference>
<dbReference type="InterPro" id="IPR045584">
    <property type="entry name" value="Pilin-like"/>
</dbReference>
<dbReference type="Proteomes" id="UP000286947">
    <property type="component" value="Unassembled WGS sequence"/>
</dbReference>
<keyword evidence="2" id="KW-0472">Membrane</keyword>
<keyword evidence="4" id="KW-1185">Reference proteome</keyword>
<evidence type="ECO:0000313" key="3">
    <source>
        <dbReference type="EMBL" id="RUS66475.1"/>
    </source>
</evidence>
<accession>A0A433SCK7</accession>
<comment type="similarity">
    <text evidence="1">Belongs to the N-Me-Phe pilin family.</text>
</comment>
<name>A0A433SCK7_9BURK</name>
<dbReference type="EMBL" id="PQSP01000004">
    <property type="protein sequence ID" value="RUS66475.1"/>
    <property type="molecule type" value="Genomic_DNA"/>
</dbReference>
<sequence length="166" mass="18278">MNKTPENENLNNGMQNASTKGFSFKGFAKGVAKGLIFFFCIFIVGYFFYAWIMYSDYTVRTRISEGLVLAASAKNLVVDNAVNGYPYDQGWSAITPTNNIASIEIARATGVITIVGTKRADNIVLLLTPMVDETPLSGQKIEGRIYWVCSEPTGKVPPHDIPPECR</sequence>
<evidence type="ECO:0000313" key="4">
    <source>
        <dbReference type="Proteomes" id="UP000286947"/>
    </source>
</evidence>
<gene>
    <name evidence="3" type="primary">comP</name>
    <name evidence="3" type="ORF">CUZ56_01755</name>
</gene>
<keyword evidence="2" id="KW-1133">Transmembrane helix</keyword>
<dbReference type="Pfam" id="PF00114">
    <property type="entry name" value="Pilin"/>
    <property type="match status" value="1"/>
</dbReference>
<dbReference type="Gene3D" id="3.30.700.10">
    <property type="entry name" value="Glycoprotein, Type 4 Pilin"/>
    <property type="match status" value="1"/>
</dbReference>
<evidence type="ECO:0000256" key="1">
    <source>
        <dbReference type="ARBA" id="ARBA00005233"/>
    </source>
</evidence>
<keyword evidence="2" id="KW-0812">Transmembrane</keyword>
<dbReference type="GO" id="GO:0009289">
    <property type="term" value="C:pilus"/>
    <property type="evidence" value="ECO:0007669"/>
    <property type="project" value="InterPro"/>
</dbReference>
<organism evidence="3 4">
    <name type="scientific">Saezia sanguinis</name>
    <dbReference type="NCBI Taxonomy" id="1965230"/>
    <lineage>
        <taxon>Bacteria</taxon>
        <taxon>Pseudomonadati</taxon>
        <taxon>Pseudomonadota</taxon>
        <taxon>Betaproteobacteria</taxon>
        <taxon>Burkholderiales</taxon>
        <taxon>Saeziaceae</taxon>
        <taxon>Saezia</taxon>
    </lineage>
</organism>
<reference evidence="3 4" key="1">
    <citation type="submission" date="2018-01" db="EMBL/GenBank/DDBJ databases">
        <title>Saezia sanguinis gen. nov., sp. nov., in the order Burkholderiales isolated from human blood.</title>
        <authorList>
            <person name="Medina-Pascual M.J."/>
            <person name="Valdezate S."/>
            <person name="Monzon S."/>
            <person name="Cuesta I."/>
            <person name="Carrasco G."/>
            <person name="Villalon P."/>
            <person name="Saez-Nieto J.A."/>
        </authorList>
    </citation>
    <scope>NUCLEOTIDE SEQUENCE [LARGE SCALE GENOMIC DNA]</scope>
    <source>
        <strain evidence="3 4">CNM695-12</strain>
    </source>
</reference>